<gene>
    <name evidence="9" type="ORF">L9F63_017857</name>
</gene>
<dbReference type="AlphaFoldDB" id="A0AAD7ZXY1"/>
<keyword evidence="4 8" id="KW-1133">Transmembrane helix</keyword>
<evidence type="ECO:0000256" key="8">
    <source>
        <dbReference type="SAM" id="Phobius"/>
    </source>
</evidence>
<keyword evidence="10" id="KW-1185">Reference proteome</keyword>
<keyword evidence="7" id="KW-0325">Glycoprotein</keyword>
<dbReference type="Proteomes" id="UP001233999">
    <property type="component" value="Unassembled WGS sequence"/>
</dbReference>
<evidence type="ECO:0000256" key="5">
    <source>
        <dbReference type="ARBA" id="ARBA00023136"/>
    </source>
</evidence>
<keyword evidence="5 8" id="KW-0472">Membrane</keyword>
<dbReference type="Gene3D" id="1.10.287.70">
    <property type="match status" value="1"/>
</dbReference>
<evidence type="ECO:0000256" key="4">
    <source>
        <dbReference type="ARBA" id="ARBA00022989"/>
    </source>
</evidence>
<keyword evidence="6" id="KW-0675">Receptor</keyword>
<accession>A0AAD7ZXY1</accession>
<keyword evidence="3 8" id="KW-0812">Transmembrane</keyword>
<evidence type="ECO:0000256" key="7">
    <source>
        <dbReference type="ARBA" id="ARBA00023180"/>
    </source>
</evidence>
<dbReference type="GO" id="GO:0005886">
    <property type="term" value="C:plasma membrane"/>
    <property type="evidence" value="ECO:0007669"/>
    <property type="project" value="UniProtKB-SubCell"/>
</dbReference>
<comment type="subcellular location">
    <subcellularLocation>
        <location evidence="1">Cell membrane</location>
        <topology evidence="1">Multi-pass membrane protein</topology>
    </subcellularLocation>
</comment>
<protein>
    <submittedName>
        <fullName evidence="9">Uncharacterized protein</fullName>
    </submittedName>
</protein>
<sequence length="631" mass="73341">MIKNKYMYFTSLFVLIICFKLIASDILQTFLVQDIRYNEISNITDIFWNIISYQKKNSCLISVIFMPSCNYSANELKKELTEGIHIYLKIPVKIIDLLSSKYEEDNTHLGMLKRYRKKRSPFGISYLIVAKDIFELLQYINSTNPSWRPDANILFLISEKSNSSCYESLFKTLWIEYNIINAILYVNDNNAENVWSYNPFSKRSDMEYGEMFSLIKNGVFDNYLSVNIKHLNMNGYVVKASVLTISPFNNTIKYMDHYILETLAKELNFTADTEEITTVESVELENGTITGALNEIAYNNKDLVMISKIVQNFISIDVEYVLPVVRNGKCCVVVPKAAKVPSWLSLIGCCSKEVWVYIFLNSVVCLSFWYCLRKLSFQLNLNKRETQIQESLRIILNALLPTTFSKLTLIKLISERTFISSCMLWSIVISNVFQGVLFKFLKNPNSYKEINNLQDVLESGLPLFADDLELYEYFHTLDTDAANKLFERLEVNDRGSKILKNIATYKNETVLITYLTATQIMETSPYFNKIHIAEECPITYIASYFVPRGSVYLPHIHDVVTRLYEAGFTEWWYKSAWDQYFLQYRFKYAREINVSYAHKPFSLKDIFVAFIVLLIGICVSILIAIIEYLKK</sequence>
<proteinExistence type="predicted"/>
<keyword evidence="2" id="KW-1003">Cell membrane</keyword>
<dbReference type="SUPFAM" id="SSF53850">
    <property type="entry name" value="Periplasmic binding protein-like II"/>
    <property type="match status" value="1"/>
</dbReference>
<reference evidence="9" key="2">
    <citation type="submission" date="2023-05" db="EMBL/GenBank/DDBJ databases">
        <authorList>
            <person name="Fouks B."/>
        </authorList>
    </citation>
    <scope>NUCLEOTIDE SEQUENCE</scope>
    <source>
        <strain evidence="9">Stay&amp;Tobe</strain>
        <tissue evidence="9">Testes</tissue>
    </source>
</reference>
<name>A0AAD7ZXY1_DIPPU</name>
<dbReference type="PANTHER" id="PTHR42643">
    <property type="entry name" value="IONOTROPIC RECEPTOR 20A-RELATED"/>
    <property type="match status" value="1"/>
</dbReference>
<evidence type="ECO:0000256" key="3">
    <source>
        <dbReference type="ARBA" id="ARBA00022692"/>
    </source>
</evidence>
<dbReference type="InterPro" id="IPR052192">
    <property type="entry name" value="Insect_Ionotropic_Sensory_Rcpt"/>
</dbReference>
<organism evidence="9 10">
    <name type="scientific">Diploptera punctata</name>
    <name type="common">Pacific beetle cockroach</name>
    <dbReference type="NCBI Taxonomy" id="6984"/>
    <lineage>
        <taxon>Eukaryota</taxon>
        <taxon>Metazoa</taxon>
        <taxon>Ecdysozoa</taxon>
        <taxon>Arthropoda</taxon>
        <taxon>Hexapoda</taxon>
        <taxon>Insecta</taxon>
        <taxon>Pterygota</taxon>
        <taxon>Neoptera</taxon>
        <taxon>Polyneoptera</taxon>
        <taxon>Dictyoptera</taxon>
        <taxon>Blattodea</taxon>
        <taxon>Blaberoidea</taxon>
        <taxon>Blaberidae</taxon>
        <taxon>Diplopterinae</taxon>
        <taxon>Diploptera</taxon>
    </lineage>
</organism>
<comment type="caution">
    <text evidence="9">The sequence shown here is derived from an EMBL/GenBank/DDBJ whole genome shotgun (WGS) entry which is preliminary data.</text>
</comment>
<feature type="transmembrane region" description="Helical" evidence="8">
    <location>
        <begin position="606"/>
        <end position="626"/>
    </location>
</feature>
<evidence type="ECO:0000256" key="2">
    <source>
        <dbReference type="ARBA" id="ARBA00022475"/>
    </source>
</evidence>
<evidence type="ECO:0000313" key="9">
    <source>
        <dbReference type="EMBL" id="KAJ9588819.1"/>
    </source>
</evidence>
<evidence type="ECO:0000256" key="6">
    <source>
        <dbReference type="ARBA" id="ARBA00023170"/>
    </source>
</evidence>
<evidence type="ECO:0000256" key="1">
    <source>
        <dbReference type="ARBA" id="ARBA00004651"/>
    </source>
</evidence>
<reference evidence="9" key="1">
    <citation type="journal article" date="2023" name="IScience">
        <title>Live-bearing cockroach genome reveals convergent evolutionary mechanisms linked to viviparity in insects and beyond.</title>
        <authorList>
            <person name="Fouks B."/>
            <person name="Harrison M.C."/>
            <person name="Mikhailova A.A."/>
            <person name="Marchal E."/>
            <person name="English S."/>
            <person name="Carruthers M."/>
            <person name="Jennings E.C."/>
            <person name="Chiamaka E.L."/>
            <person name="Frigard R.A."/>
            <person name="Pippel M."/>
            <person name="Attardo G.M."/>
            <person name="Benoit J.B."/>
            <person name="Bornberg-Bauer E."/>
            <person name="Tobe S.S."/>
        </authorList>
    </citation>
    <scope>NUCLEOTIDE SEQUENCE</scope>
    <source>
        <strain evidence="9">Stay&amp;Tobe</strain>
    </source>
</reference>
<evidence type="ECO:0000313" key="10">
    <source>
        <dbReference type="Proteomes" id="UP001233999"/>
    </source>
</evidence>
<dbReference type="EMBL" id="JASPKZ010005301">
    <property type="protein sequence ID" value="KAJ9588819.1"/>
    <property type="molecule type" value="Genomic_DNA"/>
</dbReference>
<dbReference type="PANTHER" id="PTHR42643:SF38">
    <property type="entry name" value="IONOTROPIC RECEPTOR 100A"/>
    <property type="match status" value="1"/>
</dbReference>